<protein>
    <recommendedName>
        <fullName evidence="7">Major facilitator superfamily (MFS) profile domain-containing protein</fullName>
    </recommendedName>
</protein>
<dbReference type="EMBL" id="KN832882">
    <property type="protein sequence ID" value="KIM97592.1"/>
    <property type="molecule type" value="Genomic_DNA"/>
</dbReference>
<organism evidence="8 9">
    <name type="scientific">Oidiodendron maius (strain Zn)</name>
    <dbReference type="NCBI Taxonomy" id="913774"/>
    <lineage>
        <taxon>Eukaryota</taxon>
        <taxon>Fungi</taxon>
        <taxon>Dikarya</taxon>
        <taxon>Ascomycota</taxon>
        <taxon>Pezizomycotina</taxon>
        <taxon>Leotiomycetes</taxon>
        <taxon>Leotiomycetes incertae sedis</taxon>
        <taxon>Myxotrichaceae</taxon>
        <taxon>Oidiodendron</taxon>
    </lineage>
</organism>
<evidence type="ECO:0000313" key="8">
    <source>
        <dbReference type="EMBL" id="KIM97592.1"/>
    </source>
</evidence>
<feature type="transmembrane region" description="Helical" evidence="6">
    <location>
        <begin position="357"/>
        <end position="376"/>
    </location>
</feature>
<gene>
    <name evidence="8" type="ORF">OIDMADRAFT_131072</name>
</gene>
<evidence type="ECO:0000256" key="6">
    <source>
        <dbReference type="SAM" id="Phobius"/>
    </source>
</evidence>
<dbReference type="InterPro" id="IPR050360">
    <property type="entry name" value="MFS_Sugar_Transporters"/>
</dbReference>
<dbReference type="HOGENOM" id="CLU_001265_30_1_1"/>
<comment type="subcellular location">
    <subcellularLocation>
        <location evidence="1">Membrane</location>
        <topology evidence="1">Multi-pass membrane protein</topology>
    </subcellularLocation>
</comment>
<evidence type="ECO:0000256" key="1">
    <source>
        <dbReference type="ARBA" id="ARBA00004141"/>
    </source>
</evidence>
<dbReference type="PANTHER" id="PTHR48022">
    <property type="entry name" value="PLASTIDIC GLUCOSE TRANSPORTER 4"/>
    <property type="match status" value="1"/>
</dbReference>
<evidence type="ECO:0000256" key="3">
    <source>
        <dbReference type="ARBA" id="ARBA00022692"/>
    </source>
</evidence>
<dbReference type="GO" id="GO:0005351">
    <property type="term" value="F:carbohydrate:proton symporter activity"/>
    <property type="evidence" value="ECO:0007669"/>
    <property type="project" value="TreeGrafter"/>
</dbReference>
<dbReference type="OrthoDB" id="6612291at2759"/>
<keyword evidence="4 6" id="KW-1133">Transmembrane helix</keyword>
<proteinExistence type="inferred from homology"/>
<reference evidence="8 9" key="1">
    <citation type="submission" date="2014-04" db="EMBL/GenBank/DDBJ databases">
        <authorList>
            <consortium name="DOE Joint Genome Institute"/>
            <person name="Kuo A."/>
            <person name="Martino E."/>
            <person name="Perotto S."/>
            <person name="Kohler A."/>
            <person name="Nagy L.G."/>
            <person name="Floudas D."/>
            <person name="Copeland A."/>
            <person name="Barry K.W."/>
            <person name="Cichocki N."/>
            <person name="Veneault-Fourrey C."/>
            <person name="LaButti K."/>
            <person name="Lindquist E.A."/>
            <person name="Lipzen A."/>
            <person name="Lundell T."/>
            <person name="Morin E."/>
            <person name="Murat C."/>
            <person name="Sun H."/>
            <person name="Tunlid A."/>
            <person name="Henrissat B."/>
            <person name="Grigoriev I.V."/>
            <person name="Hibbett D.S."/>
            <person name="Martin F."/>
            <person name="Nordberg H.P."/>
            <person name="Cantor M.N."/>
            <person name="Hua S.X."/>
        </authorList>
    </citation>
    <scope>NUCLEOTIDE SEQUENCE [LARGE SCALE GENOMIC DNA]</scope>
    <source>
        <strain evidence="8 9">Zn</strain>
    </source>
</reference>
<keyword evidence="9" id="KW-1185">Reference proteome</keyword>
<evidence type="ECO:0000313" key="9">
    <source>
        <dbReference type="Proteomes" id="UP000054321"/>
    </source>
</evidence>
<feature type="transmembrane region" description="Helical" evidence="6">
    <location>
        <begin position="104"/>
        <end position="122"/>
    </location>
</feature>
<feature type="transmembrane region" description="Helical" evidence="6">
    <location>
        <begin position="194"/>
        <end position="215"/>
    </location>
</feature>
<comment type="similarity">
    <text evidence="2">Belongs to the major facilitator superfamily. Sugar transporter (TC 2.A.1.1) family.</text>
</comment>
<name>A0A0C3D6T6_OIDMZ</name>
<dbReference type="PROSITE" id="PS50850">
    <property type="entry name" value="MFS"/>
    <property type="match status" value="1"/>
</dbReference>
<evidence type="ECO:0000259" key="7">
    <source>
        <dbReference type="PROSITE" id="PS50850"/>
    </source>
</evidence>
<dbReference type="Proteomes" id="UP000054321">
    <property type="component" value="Unassembled WGS sequence"/>
</dbReference>
<evidence type="ECO:0000256" key="5">
    <source>
        <dbReference type="ARBA" id="ARBA00023136"/>
    </source>
</evidence>
<accession>A0A0C3D6T6</accession>
<dbReference type="InterPro" id="IPR020846">
    <property type="entry name" value="MFS_dom"/>
</dbReference>
<feature type="transmembrane region" description="Helical" evidence="6">
    <location>
        <begin position="68"/>
        <end position="92"/>
    </location>
</feature>
<reference evidence="9" key="2">
    <citation type="submission" date="2015-01" db="EMBL/GenBank/DDBJ databases">
        <title>Evolutionary Origins and Diversification of the Mycorrhizal Mutualists.</title>
        <authorList>
            <consortium name="DOE Joint Genome Institute"/>
            <consortium name="Mycorrhizal Genomics Consortium"/>
            <person name="Kohler A."/>
            <person name="Kuo A."/>
            <person name="Nagy L.G."/>
            <person name="Floudas D."/>
            <person name="Copeland A."/>
            <person name="Barry K.W."/>
            <person name="Cichocki N."/>
            <person name="Veneault-Fourrey C."/>
            <person name="LaButti K."/>
            <person name="Lindquist E.A."/>
            <person name="Lipzen A."/>
            <person name="Lundell T."/>
            <person name="Morin E."/>
            <person name="Murat C."/>
            <person name="Riley R."/>
            <person name="Ohm R."/>
            <person name="Sun H."/>
            <person name="Tunlid A."/>
            <person name="Henrissat B."/>
            <person name="Grigoriev I.V."/>
            <person name="Hibbett D.S."/>
            <person name="Martin F."/>
        </authorList>
    </citation>
    <scope>NUCLEOTIDE SEQUENCE [LARGE SCALE GENOMIC DNA]</scope>
    <source>
        <strain evidence="9">Zn</strain>
    </source>
</reference>
<keyword evidence="5 6" id="KW-0472">Membrane</keyword>
<feature type="transmembrane region" description="Helical" evidence="6">
    <location>
        <begin position="134"/>
        <end position="152"/>
    </location>
</feature>
<dbReference type="PANTHER" id="PTHR48022:SF10">
    <property type="entry name" value="MAJOR FACILITATOR SUPERFAMILY (MFS) PROFILE DOMAIN-CONTAINING PROTEIN"/>
    <property type="match status" value="1"/>
</dbReference>
<dbReference type="InterPro" id="IPR036259">
    <property type="entry name" value="MFS_trans_sf"/>
</dbReference>
<feature type="transmembrane region" description="Helical" evidence="6">
    <location>
        <begin position="164"/>
        <end position="182"/>
    </location>
</feature>
<feature type="transmembrane region" description="Helical" evidence="6">
    <location>
        <begin position="424"/>
        <end position="447"/>
    </location>
</feature>
<dbReference type="GO" id="GO:0016020">
    <property type="term" value="C:membrane"/>
    <property type="evidence" value="ECO:0007669"/>
    <property type="project" value="UniProtKB-SubCell"/>
</dbReference>
<evidence type="ECO:0000256" key="2">
    <source>
        <dbReference type="ARBA" id="ARBA00010992"/>
    </source>
</evidence>
<dbReference type="InParanoid" id="A0A0C3D6T6"/>
<keyword evidence="3 6" id="KW-0812">Transmembrane</keyword>
<sequence length="517" mass="57140">MAVTESQKPSMNQKLGFHDFNLSLICSITLLVLSSFNYGISDQAFASTQATNAFAKQFGDFDVESKTYIIPALFLSLLNSLKAGCQLFGVFIGSWISNRYGRRCCIFLMNAYAIGSTAVIISGTNRPQMLAGRSIHYVYLGMQLAVIPIFLAEISPAHMRGSMGVLYWLSVKCGGLLITGIVRVTSNNRGNSAWQIPIGLIFVIPVIVMLLVRFIPESPRWLLLNDRYDDAFTSMVRLRQTWAEKRSSSPASSTTISEFNYLCQAMSALRTAPHNVSRPQHFLSIFSPVHRSRTAIVILLLFFQQSTGQSFASQYGTLFVKALHTVNPFSVTLATNAVDITGILLCMIFTDYFGRKLFLISSALLQTAALLTMGGLGTADSTVTAAKIGIVAMLLLYSFGWSVGYAPLAYVLAAELPSPYLREYTLRVAYAVKLIMEFVISFTYPYLEDANEANLGGRLGFIYGTISFFGLIFSIFCVPETKNLELEEMDMRFAKGLFGTSKAESPDAEQHNRQTQV</sequence>
<evidence type="ECO:0000256" key="4">
    <source>
        <dbReference type="ARBA" id="ARBA00022989"/>
    </source>
</evidence>
<dbReference type="AlphaFoldDB" id="A0A0C3D6T6"/>
<feature type="domain" description="Major facilitator superfamily (MFS) profile" evidence="7">
    <location>
        <begin position="27"/>
        <end position="482"/>
    </location>
</feature>
<feature type="transmembrane region" description="Helical" evidence="6">
    <location>
        <begin position="20"/>
        <end position="40"/>
    </location>
</feature>
<dbReference type="SUPFAM" id="SSF103473">
    <property type="entry name" value="MFS general substrate transporter"/>
    <property type="match status" value="1"/>
</dbReference>
<feature type="transmembrane region" description="Helical" evidence="6">
    <location>
        <begin position="388"/>
        <end position="412"/>
    </location>
</feature>
<dbReference type="InterPro" id="IPR005828">
    <property type="entry name" value="MFS_sugar_transport-like"/>
</dbReference>
<dbReference type="Pfam" id="PF00083">
    <property type="entry name" value="Sugar_tr"/>
    <property type="match status" value="1"/>
</dbReference>
<feature type="transmembrane region" description="Helical" evidence="6">
    <location>
        <begin position="459"/>
        <end position="479"/>
    </location>
</feature>
<dbReference type="Gene3D" id="1.20.1250.20">
    <property type="entry name" value="MFS general substrate transporter like domains"/>
    <property type="match status" value="1"/>
</dbReference>